<dbReference type="GO" id="GO:0006355">
    <property type="term" value="P:regulation of DNA-templated transcription"/>
    <property type="evidence" value="ECO:0007669"/>
    <property type="project" value="TreeGrafter"/>
</dbReference>
<organism evidence="4 5">
    <name type="scientific">Desmophyllum pertusum</name>
    <dbReference type="NCBI Taxonomy" id="174260"/>
    <lineage>
        <taxon>Eukaryota</taxon>
        <taxon>Metazoa</taxon>
        <taxon>Cnidaria</taxon>
        <taxon>Anthozoa</taxon>
        <taxon>Hexacorallia</taxon>
        <taxon>Scleractinia</taxon>
        <taxon>Caryophylliina</taxon>
        <taxon>Caryophylliidae</taxon>
        <taxon>Desmophyllum</taxon>
    </lineage>
</organism>
<name>A0A9X0CQK6_9CNID</name>
<evidence type="ECO:0000256" key="3">
    <source>
        <dbReference type="ARBA" id="ARBA00023204"/>
    </source>
</evidence>
<dbReference type="OrthoDB" id="21095at2759"/>
<dbReference type="InterPro" id="IPR002093">
    <property type="entry name" value="BRCA2_repeat"/>
</dbReference>
<dbReference type="EMBL" id="MU826839">
    <property type="protein sequence ID" value="KAJ7372030.1"/>
    <property type="molecule type" value="Genomic_DNA"/>
</dbReference>
<protein>
    <submittedName>
        <fullName evidence="4">Breast cancer 2, early onset</fullName>
    </submittedName>
</protein>
<reference evidence="4" key="1">
    <citation type="submission" date="2023-01" db="EMBL/GenBank/DDBJ databases">
        <title>Genome assembly of the deep-sea coral Lophelia pertusa.</title>
        <authorList>
            <person name="Herrera S."/>
            <person name="Cordes E."/>
        </authorList>
    </citation>
    <scope>NUCLEOTIDE SEQUENCE</scope>
    <source>
        <strain evidence="4">USNM1676648</strain>
        <tissue evidence="4">Polyp</tissue>
    </source>
</reference>
<sequence length="274" mass="29818">MGFYTSGGKKSEISDKTLSSAIALFEELDQPRAKFVSQESAPATDEMVGVDSLLEETDLTTGGKPVMELLQAPHDRVSSTVQAKVGHVLGRYSSEIEENVKEPYTNGDYSNVKPCITDGIAPEFVGFHTASGKHVSISSEALAKAKATMKKIDNSLDLHEGQYVNSQREIKLVRYVSQHQATWCTLKKSRNKELISNVLRKGDDHIHVSGFEKQQSSVLPGFCGFSTASGKQVQISDSAMKKARKTLSEIDAELTASNSDQALKVTSGKGRTIF</sequence>
<comment type="caution">
    <text evidence="4">The sequence shown here is derived from an EMBL/GenBank/DDBJ whole genome shotgun (WGS) entry which is preliminary data.</text>
</comment>
<keyword evidence="1" id="KW-0677">Repeat</keyword>
<dbReference type="PANTHER" id="PTHR11289:SF0">
    <property type="entry name" value="BREAST CANCER TYPE 2 SUSCEPTIBILITY PROTEIN"/>
    <property type="match status" value="1"/>
</dbReference>
<dbReference type="InterPro" id="IPR015525">
    <property type="entry name" value="BRCA2"/>
</dbReference>
<dbReference type="PANTHER" id="PTHR11289">
    <property type="entry name" value="BREAST CANCER TYPE 2 SUSCEPTIBILITY PROTEIN BRCA2"/>
    <property type="match status" value="1"/>
</dbReference>
<evidence type="ECO:0000256" key="2">
    <source>
        <dbReference type="ARBA" id="ARBA00022763"/>
    </source>
</evidence>
<dbReference type="Proteomes" id="UP001163046">
    <property type="component" value="Unassembled WGS sequence"/>
</dbReference>
<dbReference type="Pfam" id="PF00634">
    <property type="entry name" value="BRCA2"/>
    <property type="match status" value="2"/>
</dbReference>
<dbReference type="PROSITE" id="PS50138">
    <property type="entry name" value="BRCA2_REPEAT"/>
    <property type="match status" value="3"/>
</dbReference>
<keyword evidence="3" id="KW-0234">DNA repair</keyword>
<proteinExistence type="predicted"/>
<keyword evidence="2" id="KW-0227">DNA damage</keyword>
<dbReference type="GO" id="GO:0000724">
    <property type="term" value="P:double-strand break repair via homologous recombination"/>
    <property type="evidence" value="ECO:0007669"/>
    <property type="project" value="InterPro"/>
</dbReference>
<dbReference type="AlphaFoldDB" id="A0A9X0CQK6"/>
<keyword evidence="5" id="KW-1185">Reference proteome</keyword>
<accession>A0A9X0CQK6</accession>
<evidence type="ECO:0000313" key="4">
    <source>
        <dbReference type="EMBL" id="KAJ7372030.1"/>
    </source>
</evidence>
<gene>
    <name evidence="4" type="primary">BRCA2_3</name>
    <name evidence="4" type="ORF">OS493_021458</name>
</gene>
<evidence type="ECO:0000256" key="1">
    <source>
        <dbReference type="ARBA" id="ARBA00022737"/>
    </source>
</evidence>
<evidence type="ECO:0000313" key="5">
    <source>
        <dbReference type="Proteomes" id="UP001163046"/>
    </source>
</evidence>